<gene>
    <name evidence="8" type="ORF">A2571_03135</name>
</gene>
<dbReference type="SUPFAM" id="SSF55856">
    <property type="entry name" value="Cytochrome b5-like heme/steroid binding domain"/>
    <property type="match status" value="1"/>
</dbReference>
<protein>
    <recommendedName>
        <fullName evidence="7">Cytochrome b5 heme-binding domain-containing protein</fullName>
    </recommendedName>
</protein>
<keyword evidence="1" id="KW-0349">Heme</keyword>
<dbReference type="PROSITE" id="PS50255">
    <property type="entry name" value="CYTOCHROME_B5_2"/>
    <property type="match status" value="1"/>
</dbReference>
<evidence type="ECO:0000256" key="5">
    <source>
        <dbReference type="SAM" id="MobiDB-lite"/>
    </source>
</evidence>
<evidence type="ECO:0000256" key="1">
    <source>
        <dbReference type="ARBA" id="ARBA00022617"/>
    </source>
</evidence>
<dbReference type="Pfam" id="PF00173">
    <property type="entry name" value="Cyt-b5"/>
    <property type="match status" value="1"/>
</dbReference>
<feature type="transmembrane region" description="Helical" evidence="6">
    <location>
        <begin position="7"/>
        <end position="24"/>
    </location>
</feature>
<dbReference type="InterPro" id="IPR050668">
    <property type="entry name" value="Cytochrome_b5"/>
</dbReference>
<evidence type="ECO:0000256" key="6">
    <source>
        <dbReference type="SAM" id="Phobius"/>
    </source>
</evidence>
<dbReference type="AlphaFoldDB" id="A0A1G2QCC6"/>
<evidence type="ECO:0000256" key="3">
    <source>
        <dbReference type="ARBA" id="ARBA00023004"/>
    </source>
</evidence>
<dbReference type="STRING" id="1802438.A2571_03135"/>
<evidence type="ECO:0000256" key="4">
    <source>
        <dbReference type="ARBA" id="ARBA00038168"/>
    </source>
</evidence>
<dbReference type="SMART" id="SM01117">
    <property type="entry name" value="Cyt-b5"/>
    <property type="match status" value="1"/>
</dbReference>
<comment type="similarity">
    <text evidence="4">Belongs to the cytochrome b5 family.</text>
</comment>
<feature type="region of interest" description="Disordered" evidence="5">
    <location>
        <begin position="43"/>
        <end position="76"/>
    </location>
</feature>
<dbReference type="Proteomes" id="UP000177043">
    <property type="component" value="Unassembled WGS sequence"/>
</dbReference>
<dbReference type="GO" id="GO:0016020">
    <property type="term" value="C:membrane"/>
    <property type="evidence" value="ECO:0007669"/>
    <property type="project" value="TreeGrafter"/>
</dbReference>
<dbReference type="GO" id="GO:0046872">
    <property type="term" value="F:metal ion binding"/>
    <property type="evidence" value="ECO:0007669"/>
    <property type="project" value="UniProtKB-KW"/>
</dbReference>
<comment type="caution">
    <text evidence="8">The sequence shown here is derived from an EMBL/GenBank/DDBJ whole genome shotgun (WGS) entry which is preliminary data.</text>
</comment>
<name>A0A1G2QCC6_9BACT</name>
<keyword evidence="2" id="KW-0479">Metal-binding</keyword>
<dbReference type="PANTHER" id="PTHR19359">
    <property type="entry name" value="CYTOCHROME B5"/>
    <property type="match status" value="1"/>
</dbReference>
<evidence type="ECO:0000313" key="8">
    <source>
        <dbReference type="EMBL" id="OHA58226.1"/>
    </source>
</evidence>
<keyword evidence="3" id="KW-0408">Iron</keyword>
<evidence type="ECO:0000313" key="9">
    <source>
        <dbReference type="Proteomes" id="UP000177043"/>
    </source>
</evidence>
<feature type="domain" description="Cytochrome b5 heme-binding" evidence="7">
    <location>
        <begin position="95"/>
        <end position="170"/>
    </location>
</feature>
<dbReference type="GO" id="GO:0020037">
    <property type="term" value="F:heme binding"/>
    <property type="evidence" value="ECO:0007669"/>
    <property type="project" value="TreeGrafter"/>
</dbReference>
<feature type="compositionally biased region" description="Pro residues" evidence="5">
    <location>
        <begin position="57"/>
        <end position="76"/>
    </location>
</feature>
<organism evidence="8 9">
    <name type="scientific">Candidatus Vogelbacteria bacterium RIFOXYD1_FULL_44_32</name>
    <dbReference type="NCBI Taxonomy" id="1802438"/>
    <lineage>
        <taxon>Bacteria</taxon>
        <taxon>Candidatus Vogeliibacteriota</taxon>
    </lineage>
</organism>
<keyword evidence="6" id="KW-1133">Transmembrane helix</keyword>
<evidence type="ECO:0000259" key="7">
    <source>
        <dbReference type="PROSITE" id="PS50255"/>
    </source>
</evidence>
<reference evidence="8 9" key="1">
    <citation type="journal article" date="2016" name="Nat. Commun.">
        <title>Thousands of microbial genomes shed light on interconnected biogeochemical processes in an aquifer system.</title>
        <authorList>
            <person name="Anantharaman K."/>
            <person name="Brown C.T."/>
            <person name="Hug L.A."/>
            <person name="Sharon I."/>
            <person name="Castelle C.J."/>
            <person name="Probst A.J."/>
            <person name="Thomas B.C."/>
            <person name="Singh A."/>
            <person name="Wilkins M.J."/>
            <person name="Karaoz U."/>
            <person name="Brodie E.L."/>
            <person name="Williams K.H."/>
            <person name="Hubbard S.S."/>
            <person name="Banfield J.F."/>
        </authorList>
    </citation>
    <scope>NUCLEOTIDE SEQUENCE [LARGE SCALE GENOMIC DNA]</scope>
</reference>
<proteinExistence type="inferred from homology"/>
<accession>A0A1G2QCC6</accession>
<keyword evidence="6" id="KW-0812">Transmembrane</keyword>
<evidence type="ECO:0000256" key="2">
    <source>
        <dbReference type="ARBA" id="ARBA00022723"/>
    </source>
</evidence>
<keyword evidence="6" id="KW-0472">Membrane</keyword>
<dbReference type="EMBL" id="MHTJ01000004">
    <property type="protein sequence ID" value="OHA58226.1"/>
    <property type="molecule type" value="Genomic_DNA"/>
</dbReference>
<dbReference type="InterPro" id="IPR036400">
    <property type="entry name" value="Cyt_B5-like_heme/steroid_sf"/>
</dbReference>
<sequence length="170" mass="17334">MKPYIPAVFILGLVLVSIGGFGYYQSVNLATSDNGAEVVVADKGGDQTPTPVVAKPTPAPKPVSTPAPTPKLVPTPVPTPTPVVPAPIPTPTPTPSGYTLADVSIHGGRGSCWTAINGQVYDITSYINQHPGGSAILRGCGVDGTHLFNGVGAHRGTIGQLSSYIIGNLI</sequence>
<dbReference type="Gene3D" id="3.10.120.10">
    <property type="entry name" value="Cytochrome b5-like heme/steroid binding domain"/>
    <property type="match status" value="1"/>
</dbReference>
<dbReference type="InterPro" id="IPR001199">
    <property type="entry name" value="Cyt_B5-like_heme/steroid-bd"/>
</dbReference>